<evidence type="ECO:0000313" key="2">
    <source>
        <dbReference type="EMBL" id="KAJ1166388.1"/>
    </source>
</evidence>
<sequence>MALLRLSHHSKQPPVTAGGHTEAAAQHAQRPSLSCGTSALQALCTVPTEHPISTLAQLFLAESSRPLHPDRPLTGSPAMSQSTAVVRVLPRDIGKQAGGLVVGRNCPPRTTGDRLCTTVWTSP</sequence>
<feature type="region of interest" description="Disordered" evidence="1">
    <location>
        <begin position="1"/>
        <end position="31"/>
    </location>
</feature>
<reference evidence="2" key="1">
    <citation type="journal article" date="2022" name="bioRxiv">
        <title>Sequencing and chromosome-scale assembly of the giantPleurodeles waltlgenome.</title>
        <authorList>
            <person name="Brown T."/>
            <person name="Elewa A."/>
            <person name="Iarovenko S."/>
            <person name="Subramanian E."/>
            <person name="Araus A.J."/>
            <person name="Petzold A."/>
            <person name="Susuki M."/>
            <person name="Suzuki K.-i.T."/>
            <person name="Hayashi T."/>
            <person name="Toyoda A."/>
            <person name="Oliveira C."/>
            <person name="Osipova E."/>
            <person name="Leigh N.D."/>
            <person name="Simon A."/>
            <person name="Yun M.H."/>
        </authorList>
    </citation>
    <scope>NUCLEOTIDE SEQUENCE</scope>
    <source>
        <strain evidence="2">20211129_DDA</strain>
        <tissue evidence="2">Liver</tissue>
    </source>
</reference>
<evidence type="ECO:0000256" key="1">
    <source>
        <dbReference type="SAM" id="MobiDB-lite"/>
    </source>
</evidence>
<evidence type="ECO:0000313" key="3">
    <source>
        <dbReference type="Proteomes" id="UP001066276"/>
    </source>
</evidence>
<proteinExistence type="predicted"/>
<keyword evidence="3" id="KW-1185">Reference proteome</keyword>
<accession>A0AAV7SQP7</accession>
<name>A0AAV7SQP7_PLEWA</name>
<dbReference type="AlphaFoldDB" id="A0AAV7SQP7"/>
<comment type="caution">
    <text evidence="2">The sequence shown here is derived from an EMBL/GenBank/DDBJ whole genome shotgun (WGS) entry which is preliminary data.</text>
</comment>
<gene>
    <name evidence="2" type="ORF">NDU88_006792</name>
</gene>
<protein>
    <submittedName>
        <fullName evidence="2">Uncharacterized protein</fullName>
    </submittedName>
</protein>
<organism evidence="2 3">
    <name type="scientific">Pleurodeles waltl</name>
    <name type="common">Iberian ribbed newt</name>
    <dbReference type="NCBI Taxonomy" id="8319"/>
    <lineage>
        <taxon>Eukaryota</taxon>
        <taxon>Metazoa</taxon>
        <taxon>Chordata</taxon>
        <taxon>Craniata</taxon>
        <taxon>Vertebrata</taxon>
        <taxon>Euteleostomi</taxon>
        <taxon>Amphibia</taxon>
        <taxon>Batrachia</taxon>
        <taxon>Caudata</taxon>
        <taxon>Salamandroidea</taxon>
        <taxon>Salamandridae</taxon>
        <taxon>Pleurodelinae</taxon>
        <taxon>Pleurodeles</taxon>
    </lineage>
</organism>
<dbReference type="EMBL" id="JANPWB010000008">
    <property type="protein sequence ID" value="KAJ1166388.1"/>
    <property type="molecule type" value="Genomic_DNA"/>
</dbReference>
<feature type="compositionally biased region" description="Basic residues" evidence="1">
    <location>
        <begin position="1"/>
        <end position="11"/>
    </location>
</feature>
<dbReference type="Proteomes" id="UP001066276">
    <property type="component" value="Chromosome 4_2"/>
</dbReference>